<evidence type="ECO:0000256" key="2">
    <source>
        <dbReference type="ARBA" id="ARBA00022695"/>
    </source>
</evidence>
<comment type="caution">
    <text evidence="5">The sequence shown here is derived from an EMBL/GenBank/DDBJ whole genome shotgun (WGS) entry which is preliminary data.</text>
</comment>
<dbReference type="PANTHER" id="PTHR40392">
    <property type="entry name" value="2-PHOSPHO-L-LACTATE GUANYLYLTRANSFERASE"/>
    <property type="match status" value="1"/>
</dbReference>
<accession>A0A930VEI3</accession>
<keyword evidence="4" id="KW-0342">GTP-binding</keyword>
<keyword evidence="3" id="KW-0547">Nucleotide-binding</keyword>
<dbReference type="EC" id="2.7.7.68" evidence="5"/>
<gene>
    <name evidence="5" type="primary">cofC</name>
    <name evidence="5" type="ORF">ISU07_08415</name>
</gene>
<evidence type="ECO:0000256" key="4">
    <source>
        <dbReference type="ARBA" id="ARBA00023134"/>
    </source>
</evidence>
<reference evidence="5" key="1">
    <citation type="submission" date="2020-11" db="EMBL/GenBank/DDBJ databases">
        <title>Nocardioides sp. nov., isolated from Soil of Cynanchum wilfordii Hemsley rhizosphere.</title>
        <authorList>
            <person name="Lee J.-S."/>
            <person name="Suh M.K."/>
            <person name="Kim J.-S."/>
        </authorList>
    </citation>
    <scope>NUCLEOTIDE SEQUENCE</scope>
    <source>
        <strain evidence="5">KCTC 19275</strain>
    </source>
</reference>
<dbReference type="SUPFAM" id="SSF53448">
    <property type="entry name" value="Nucleotide-diphospho-sugar transferases"/>
    <property type="match status" value="1"/>
</dbReference>
<evidence type="ECO:0000256" key="1">
    <source>
        <dbReference type="ARBA" id="ARBA00022679"/>
    </source>
</evidence>
<dbReference type="NCBIfam" id="TIGR03552">
    <property type="entry name" value="F420_cofC"/>
    <property type="match status" value="1"/>
</dbReference>
<evidence type="ECO:0000256" key="3">
    <source>
        <dbReference type="ARBA" id="ARBA00022741"/>
    </source>
</evidence>
<sequence length="206" mass="21123">MVAMNPSYVVLLPVKPPGRGKTRLGELPRDVLAAAFAMDTVTACLAAASVARILAVTDDASFARSLSAMGCEAMPDGVSGDLNASLALASAEAERRWPGLVPVALCADLPCLTPEDLDAALTQEPGRPRYVADTSGQGTTLYTAPPEEFAPRFGPSSAVHHADGGAWPVAGDLQSLRLDVDDADDLAAAYALGVGGHTAKVLAEIA</sequence>
<dbReference type="AlphaFoldDB" id="A0A930VEI3"/>
<proteinExistence type="predicted"/>
<name>A0A930VEI3_9ACTN</name>
<keyword evidence="2 5" id="KW-0548">Nucleotidyltransferase</keyword>
<dbReference type="Gene3D" id="3.90.550.10">
    <property type="entry name" value="Spore Coat Polysaccharide Biosynthesis Protein SpsA, Chain A"/>
    <property type="match status" value="1"/>
</dbReference>
<dbReference type="InterPro" id="IPR029044">
    <property type="entry name" value="Nucleotide-diphossugar_trans"/>
</dbReference>
<protein>
    <submittedName>
        <fullName evidence="5">2-phospho-L-lactate guanylyltransferase</fullName>
        <ecNumber evidence="5">2.7.7.68</ecNumber>
    </submittedName>
</protein>
<evidence type="ECO:0000313" key="5">
    <source>
        <dbReference type="EMBL" id="MBF4763147.1"/>
    </source>
</evidence>
<dbReference type="PANTHER" id="PTHR40392:SF1">
    <property type="entry name" value="2-PHOSPHO-L-LACTATE GUANYLYLTRANSFERASE"/>
    <property type="match status" value="1"/>
</dbReference>
<keyword evidence="6" id="KW-1185">Reference proteome</keyword>
<dbReference type="EMBL" id="JADKPN010000003">
    <property type="protein sequence ID" value="MBF4763147.1"/>
    <property type="molecule type" value="Genomic_DNA"/>
</dbReference>
<organism evidence="5 6">
    <name type="scientific">Nocardioides islandensis</name>
    <dbReference type="NCBI Taxonomy" id="433663"/>
    <lineage>
        <taxon>Bacteria</taxon>
        <taxon>Bacillati</taxon>
        <taxon>Actinomycetota</taxon>
        <taxon>Actinomycetes</taxon>
        <taxon>Propionibacteriales</taxon>
        <taxon>Nocardioidaceae</taxon>
        <taxon>Nocardioides</taxon>
    </lineage>
</organism>
<dbReference type="Proteomes" id="UP000640489">
    <property type="component" value="Unassembled WGS sequence"/>
</dbReference>
<dbReference type="InterPro" id="IPR002835">
    <property type="entry name" value="CofC"/>
</dbReference>
<dbReference type="GO" id="GO:0043814">
    <property type="term" value="F:phospholactate guanylyltransferase activity"/>
    <property type="evidence" value="ECO:0007669"/>
    <property type="project" value="UniProtKB-EC"/>
</dbReference>
<keyword evidence="1 5" id="KW-0808">Transferase</keyword>
<evidence type="ECO:0000313" key="6">
    <source>
        <dbReference type="Proteomes" id="UP000640489"/>
    </source>
</evidence>
<dbReference type="GO" id="GO:0005525">
    <property type="term" value="F:GTP binding"/>
    <property type="evidence" value="ECO:0007669"/>
    <property type="project" value="UniProtKB-KW"/>
</dbReference>